<dbReference type="InterPro" id="IPR036866">
    <property type="entry name" value="RibonucZ/Hydroxyglut_hydro"/>
</dbReference>
<protein>
    <submittedName>
        <fullName evidence="2">MBL fold metallo-hydrolase</fullName>
    </submittedName>
</protein>
<evidence type="ECO:0000313" key="3">
    <source>
        <dbReference type="Proteomes" id="UP000252770"/>
    </source>
</evidence>
<reference evidence="2 3" key="1">
    <citation type="submission" date="2018-07" db="EMBL/GenBank/DDBJ databases">
        <title>Desertimonas flava gen. nov. sp. nov.</title>
        <authorList>
            <person name="Liu S."/>
        </authorList>
    </citation>
    <scope>NUCLEOTIDE SEQUENCE [LARGE SCALE GENOMIC DNA]</scope>
    <source>
        <strain evidence="2 3">16Sb5-5</strain>
    </source>
</reference>
<dbReference type="AlphaFoldDB" id="A0A367Z125"/>
<dbReference type="SUPFAM" id="SSF56281">
    <property type="entry name" value="Metallo-hydrolase/oxidoreductase"/>
    <property type="match status" value="1"/>
</dbReference>
<sequence>MGFTLVDTGLPASWDLLGRALARLGRSMADLRAVVLTHAHFDHIGTAARIRRELGIPVYLHPDDHWLAAHPYRYRHERARPRYLLRYPKALPGLASMVRAGALRVPPVTGVEPMSDGQQLPVPGEPLVVHTPGHTDGHCVLHVAEADALLVGDALVTDDPYTSRTGPTLVAGAATASAEQARASLERLRFYPDAVLLPGHGRPWTEGVEQAVQIALARPML</sequence>
<dbReference type="InterPro" id="IPR050855">
    <property type="entry name" value="NDM-1-like"/>
</dbReference>
<dbReference type="Proteomes" id="UP000252770">
    <property type="component" value="Unassembled WGS sequence"/>
</dbReference>
<comment type="caution">
    <text evidence="2">The sequence shown here is derived from an EMBL/GenBank/DDBJ whole genome shotgun (WGS) entry which is preliminary data.</text>
</comment>
<organism evidence="2 3">
    <name type="scientific">Desertihabitans brevis</name>
    <dbReference type="NCBI Taxonomy" id="2268447"/>
    <lineage>
        <taxon>Bacteria</taxon>
        <taxon>Bacillati</taxon>
        <taxon>Actinomycetota</taxon>
        <taxon>Actinomycetes</taxon>
        <taxon>Propionibacteriales</taxon>
        <taxon>Propionibacteriaceae</taxon>
        <taxon>Desertihabitans</taxon>
    </lineage>
</organism>
<name>A0A367Z125_9ACTN</name>
<evidence type="ECO:0000259" key="1">
    <source>
        <dbReference type="SMART" id="SM00849"/>
    </source>
</evidence>
<dbReference type="PANTHER" id="PTHR42951">
    <property type="entry name" value="METALLO-BETA-LACTAMASE DOMAIN-CONTAINING"/>
    <property type="match status" value="1"/>
</dbReference>
<accession>A0A367Z125</accession>
<dbReference type="Gene3D" id="3.60.15.10">
    <property type="entry name" value="Ribonuclease Z/Hydroxyacylglutathione hydrolase-like"/>
    <property type="match status" value="1"/>
</dbReference>
<dbReference type="SMART" id="SM00849">
    <property type="entry name" value="Lactamase_B"/>
    <property type="match status" value="1"/>
</dbReference>
<gene>
    <name evidence="2" type="ORF">DT076_05310</name>
</gene>
<keyword evidence="3" id="KW-1185">Reference proteome</keyword>
<feature type="domain" description="Metallo-beta-lactamase" evidence="1">
    <location>
        <begin position="1"/>
        <end position="200"/>
    </location>
</feature>
<evidence type="ECO:0000313" key="2">
    <source>
        <dbReference type="EMBL" id="RCK70911.1"/>
    </source>
</evidence>
<keyword evidence="2" id="KW-0378">Hydrolase</keyword>
<dbReference type="EMBL" id="QOUI01000002">
    <property type="protein sequence ID" value="RCK70911.1"/>
    <property type="molecule type" value="Genomic_DNA"/>
</dbReference>
<dbReference type="InterPro" id="IPR001279">
    <property type="entry name" value="Metallo-B-lactamas"/>
</dbReference>
<dbReference type="CDD" id="cd07721">
    <property type="entry name" value="yflN-like_MBL-fold"/>
    <property type="match status" value="1"/>
</dbReference>
<proteinExistence type="predicted"/>
<dbReference type="GO" id="GO:0016787">
    <property type="term" value="F:hydrolase activity"/>
    <property type="evidence" value="ECO:0007669"/>
    <property type="project" value="UniProtKB-KW"/>
</dbReference>
<dbReference type="Pfam" id="PF00753">
    <property type="entry name" value="Lactamase_B"/>
    <property type="match status" value="1"/>
</dbReference>